<evidence type="ECO:0000313" key="2">
    <source>
        <dbReference type="EMBL" id="RED48038.1"/>
    </source>
</evidence>
<name>A0A3D9HEY7_9PROT</name>
<dbReference type="Pfam" id="PF05099">
    <property type="entry name" value="TerB"/>
    <property type="match status" value="1"/>
</dbReference>
<accession>A0A3D9HEY7</accession>
<sequence length="141" mass="15388">MTTNSAFSVEIERAFAGADRSLLNAMSAAFGLVACSDQVLEQVETSRFLALAKETEALKAIPWEQVETAFREWTQRLLQEGETGREEALKAVSVVHASEAYRKLVLGSARIALISNFKVQDMEEKALSEIAEALGLDPAQA</sequence>
<evidence type="ECO:0000259" key="1">
    <source>
        <dbReference type="Pfam" id="PF05099"/>
    </source>
</evidence>
<dbReference type="InterPro" id="IPR007791">
    <property type="entry name" value="DjlA_N"/>
</dbReference>
<comment type="caution">
    <text evidence="2">The sequence shown here is derived from an EMBL/GenBank/DDBJ whole genome shotgun (WGS) entry which is preliminary data.</text>
</comment>
<organism evidence="2 3">
    <name type="scientific">Aestuariispira insulae</name>
    <dbReference type="NCBI Taxonomy" id="1461337"/>
    <lineage>
        <taxon>Bacteria</taxon>
        <taxon>Pseudomonadati</taxon>
        <taxon>Pseudomonadota</taxon>
        <taxon>Alphaproteobacteria</taxon>
        <taxon>Rhodospirillales</taxon>
        <taxon>Kiloniellaceae</taxon>
        <taxon>Aestuariispira</taxon>
    </lineage>
</organism>
<proteinExistence type="predicted"/>
<protein>
    <submittedName>
        <fullName evidence="2">Tellurite resistance protein TerB</fullName>
    </submittedName>
</protein>
<evidence type="ECO:0000313" key="3">
    <source>
        <dbReference type="Proteomes" id="UP000256845"/>
    </source>
</evidence>
<gene>
    <name evidence="2" type="ORF">DFP90_10856</name>
</gene>
<dbReference type="RefSeq" id="WP_181905417.1">
    <property type="nucleotide sequence ID" value="NZ_QRDW01000008.1"/>
</dbReference>
<dbReference type="SUPFAM" id="SSF158682">
    <property type="entry name" value="TerB-like"/>
    <property type="match status" value="1"/>
</dbReference>
<dbReference type="Gene3D" id="1.10.3680.10">
    <property type="entry name" value="TerB-like"/>
    <property type="match status" value="1"/>
</dbReference>
<dbReference type="InterPro" id="IPR029024">
    <property type="entry name" value="TerB-like"/>
</dbReference>
<feature type="domain" description="Co-chaperone DjlA N-terminal" evidence="1">
    <location>
        <begin position="25"/>
        <end position="140"/>
    </location>
</feature>
<dbReference type="EMBL" id="QRDW01000008">
    <property type="protein sequence ID" value="RED48038.1"/>
    <property type="molecule type" value="Genomic_DNA"/>
</dbReference>
<keyword evidence="3" id="KW-1185">Reference proteome</keyword>
<dbReference type="Proteomes" id="UP000256845">
    <property type="component" value="Unassembled WGS sequence"/>
</dbReference>
<reference evidence="2 3" key="1">
    <citation type="submission" date="2018-07" db="EMBL/GenBank/DDBJ databases">
        <title>Genomic Encyclopedia of Type Strains, Phase III (KMG-III): the genomes of soil and plant-associated and newly described type strains.</title>
        <authorList>
            <person name="Whitman W."/>
        </authorList>
    </citation>
    <scope>NUCLEOTIDE SEQUENCE [LARGE SCALE GENOMIC DNA]</scope>
    <source>
        <strain evidence="2 3">CECT 8488</strain>
    </source>
</reference>
<dbReference type="AlphaFoldDB" id="A0A3D9HEY7"/>